<accession>O76293</accession>
<keyword evidence="1" id="KW-1133">Transmembrane helix</keyword>
<dbReference type="EMBL" id="AF050670">
    <property type="protein sequence ID" value="AAC31393.1"/>
    <property type="molecule type" value="mRNA"/>
</dbReference>
<proteinExistence type="evidence at transcript level"/>
<keyword evidence="1" id="KW-0472">Membrane</keyword>
<protein>
    <submittedName>
        <fullName evidence="2">32 kDa protein Crp32</fullName>
    </submittedName>
</protein>
<evidence type="ECO:0000313" key="2">
    <source>
        <dbReference type="EMBL" id="AAC31393.1"/>
    </source>
</evidence>
<sequence>MDKKIIWSIIIAGVVVIAGAAIWGIWSLWKEFKDPKEEHKLKEELNEAVEKASADAVDAFITTKSDAFIGDKAKLDAVKTGATITIAEADITRRKTELKNKYDAGDQAKIDNVDKAGGSKPTEALDKAKATATTKIDEKAKEIARKLISQKIKEKVSKKNEEAAKSATADDISNLVKKGSSADNAAKDKIIVKAKDAAGKKVNDIISDTVWSEIERAVQTEGNEPLKSQVAEINKNKDTIIDDAILTVAGLPKKG</sequence>
<keyword evidence="1" id="KW-0812">Transmembrane</keyword>
<dbReference type="AlphaFoldDB" id="O76293"/>
<reference evidence="2" key="1">
    <citation type="journal article" date="1998" name="Proc. Natl. Acad. Sci. U.S.A.">
        <title>A protein with protective properties against the cellular defense reactions in insects.</title>
        <authorList>
            <person name="Asgari S."/>
            <person name="Theopold U."/>
            <person name="Wellby C."/>
            <person name="Schmidt O."/>
        </authorList>
    </citation>
    <scope>NUCLEOTIDE SEQUENCE</scope>
    <source>
        <tissue evidence="2">Ovarian secretion</tissue>
    </source>
</reference>
<name>O76293_COTRU</name>
<evidence type="ECO:0000256" key="1">
    <source>
        <dbReference type="SAM" id="Phobius"/>
    </source>
</evidence>
<organism evidence="2">
    <name type="scientific">Cotesia rubecula</name>
    <name type="common">Cabbage white butterfly parasite</name>
    <name type="synonym">Apanteles rubecula</name>
    <dbReference type="NCBI Taxonomy" id="32392"/>
    <lineage>
        <taxon>Eukaryota</taxon>
        <taxon>Metazoa</taxon>
        <taxon>Ecdysozoa</taxon>
        <taxon>Arthropoda</taxon>
        <taxon>Hexapoda</taxon>
        <taxon>Insecta</taxon>
        <taxon>Pterygota</taxon>
        <taxon>Neoptera</taxon>
        <taxon>Endopterygota</taxon>
        <taxon>Hymenoptera</taxon>
        <taxon>Apocrita</taxon>
        <taxon>Ichneumonoidea</taxon>
        <taxon>Braconidae</taxon>
        <taxon>Microgastrinae</taxon>
        <taxon>Cotesia</taxon>
    </lineage>
</organism>
<feature type="transmembrane region" description="Helical" evidence="1">
    <location>
        <begin position="6"/>
        <end position="29"/>
    </location>
</feature>